<dbReference type="RefSeq" id="WP_001002833.1">
    <property type="nucleotide sequence ID" value="NZ_ABHU01000002.1"/>
</dbReference>
<feature type="transmembrane region" description="Helical" evidence="7">
    <location>
        <begin position="181"/>
        <end position="203"/>
    </location>
</feature>
<feature type="transmembrane region" description="Helical" evidence="7">
    <location>
        <begin position="215"/>
        <end position="235"/>
    </location>
</feature>
<dbReference type="Pfam" id="PF01311">
    <property type="entry name" value="Bac_export_1"/>
    <property type="match status" value="1"/>
</dbReference>
<evidence type="ECO:0000256" key="4">
    <source>
        <dbReference type="ARBA" id="ARBA00022692"/>
    </source>
</evidence>
<evidence type="ECO:0000256" key="7">
    <source>
        <dbReference type="RuleBase" id="RU362072"/>
    </source>
</evidence>
<name>A0A0H3PTN7_ECO5C</name>
<dbReference type="PANTHER" id="PTHR30065:SF1">
    <property type="entry name" value="SURFACE PRESENTATION OF ANTIGENS PROTEIN SPAR"/>
    <property type="match status" value="1"/>
</dbReference>
<organism evidence="8 9">
    <name type="scientific">Escherichia coli O157:H7 (strain EC869)</name>
    <dbReference type="NCBI Taxonomy" id="478008"/>
    <lineage>
        <taxon>Bacteria</taxon>
        <taxon>Pseudomonadati</taxon>
        <taxon>Pseudomonadota</taxon>
        <taxon>Gammaproteobacteria</taxon>
        <taxon>Enterobacterales</taxon>
        <taxon>Enterobacteriaceae</taxon>
        <taxon>Escherichia</taxon>
    </lineage>
</organism>
<keyword evidence="6 7" id="KW-0472">Membrane</keyword>
<comment type="similarity">
    <text evidence="2 7">Belongs to the FliR/MopE/SpaR family.</text>
</comment>
<dbReference type="InterPro" id="IPR006304">
    <property type="entry name" value="T3SS_SpaR/YscT"/>
</dbReference>
<feature type="transmembrane region" description="Helical" evidence="7">
    <location>
        <begin position="78"/>
        <end position="100"/>
    </location>
</feature>
<evidence type="ECO:0000256" key="3">
    <source>
        <dbReference type="ARBA" id="ARBA00022475"/>
    </source>
</evidence>
<dbReference type="PRINTS" id="PR00953">
    <property type="entry name" value="TYPE3IMRPROT"/>
</dbReference>
<dbReference type="GO" id="GO:0006605">
    <property type="term" value="P:protein targeting"/>
    <property type="evidence" value="ECO:0007669"/>
    <property type="project" value="UniProtKB-UniRule"/>
</dbReference>
<keyword evidence="4 7" id="KW-0812">Transmembrane</keyword>
<dbReference type="EMBL" id="ABHU01000002">
    <property type="protein sequence ID" value="EDU92831.1"/>
    <property type="molecule type" value="Genomic_DNA"/>
</dbReference>
<evidence type="ECO:0000256" key="1">
    <source>
        <dbReference type="ARBA" id="ARBA00004651"/>
    </source>
</evidence>
<feature type="transmembrane region" description="Helical" evidence="7">
    <location>
        <begin position="12"/>
        <end position="34"/>
    </location>
</feature>
<gene>
    <name evidence="8" type="primary">epaR</name>
    <name evidence="8" type="ORF">ECH7EC869_1725</name>
</gene>
<protein>
    <submittedName>
        <fullName evidence="8">Type III secretion apparatus protein SpaR/YscT/HrcT</fullName>
    </submittedName>
</protein>
<evidence type="ECO:0000256" key="5">
    <source>
        <dbReference type="ARBA" id="ARBA00022989"/>
    </source>
</evidence>
<reference evidence="8 9" key="1">
    <citation type="journal article" date="2011" name="Appl. Environ. Microbiol.">
        <title>Genome signatures of Escherichia coli O157:H7 isolates from the bovine host reservoir.</title>
        <authorList>
            <person name="Eppinger M."/>
            <person name="Mammel M.K."/>
            <person name="Leclerc J.E."/>
            <person name="Ravel J."/>
            <person name="Cebula T.A."/>
        </authorList>
    </citation>
    <scope>NUCLEOTIDE SEQUENCE [LARGE SCALE GENOMIC DNA]</scope>
    <source>
        <strain evidence="8 9">EC869</strain>
    </source>
</reference>
<dbReference type="AlphaFoldDB" id="A0A0H3PTN7"/>
<dbReference type="PANTHER" id="PTHR30065">
    <property type="entry name" value="FLAGELLAR BIOSYNTHETIC PROTEIN FLIR"/>
    <property type="match status" value="1"/>
</dbReference>
<keyword evidence="5 7" id="KW-1133">Transmembrane helix</keyword>
<comment type="caution">
    <text evidence="8">The sequence shown here is derived from an EMBL/GenBank/DDBJ whole genome shotgun (WGS) entry which is preliminary data.</text>
</comment>
<evidence type="ECO:0000313" key="8">
    <source>
        <dbReference type="EMBL" id="EDU92831.1"/>
    </source>
</evidence>
<accession>A0A0H3PTN7</accession>
<evidence type="ECO:0000313" key="9">
    <source>
        <dbReference type="Proteomes" id="UP000004641"/>
    </source>
</evidence>
<dbReference type="Proteomes" id="UP000004641">
    <property type="component" value="Unassembled WGS sequence"/>
</dbReference>
<evidence type="ECO:0000256" key="6">
    <source>
        <dbReference type="ARBA" id="ARBA00023136"/>
    </source>
</evidence>
<dbReference type="InterPro" id="IPR002010">
    <property type="entry name" value="T3SS_IM_R"/>
</dbReference>
<comment type="subcellular location">
    <subcellularLocation>
        <location evidence="1 7">Cell membrane</location>
        <topology evidence="1 7">Multi-pass membrane protein</topology>
    </subcellularLocation>
</comment>
<proteinExistence type="inferred from homology"/>
<dbReference type="GO" id="GO:0005886">
    <property type="term" value="C:plasma membrane"/>
    <property type="evidence" value="ECO:0007669"/>
    <property type="project" value="UniProtKB-SubCell"/>
</dbReference>
<keyword evidence="3 7" id="KW-1003">Cell membrane</keyword>
<dbReference type="NCBIfam" id="TIGR01401">
    <property type="entry name" value="fliR_like_III"/>
    <property type="match status" value="1"/>
</dbReference>
<feature type="transmembrane region" description="Helical" evidence="7">
    <location>
        <begin position="120"/>
        <end position="141"/>
    </location>
</feature>
<evidence type="ECO:0000256" key="2">
    <source>
        <dbReference type="ARBA" id="ARBA00009772"/>
    </source>
</evidence>
<sequence length="258" mass="28717">MNEIMTVIVSSFYCILRPLGMFIILPIFSTGVLLSNFIRNSIMIAFTLPIIVENYTFSEKLPSGIFQLTGIALKEISIGFFIGLSFTILFWAIDAAGQIIDTLRGSTISSIFNPSISDSSSITGVILYQFISVIFVIHGGIQSILDKLYLSYEILPLQADIAFNRALIDFLFSLWDSFIKLMLSFSVPMIIGIFLCDMGFGFLNKTAPQLNVFTLSLPVKSLIAIFILLLVIHVFPDFITANIHSDIIDRSLPSMINE</sequence>